<feature type="domain" description="Peptidase S1" evidence="6">
    <location>
        <begin position="1"/>
        <end position="194"/>
    </location>
</feature>
<dbReference type="InterPro" id="IPR033116">
    <property type="entry name" value="TRYPSIN_SER"/>
</dbReference>
<keyword evidence="5" id="KW-0732">Signal</keyword>
<keyword evidence="8" id="KW-1185">Reference proteome</keyword>
<dbReference type="Pfam" id="PF00089">
    <property type="entry name" value="Trypsin"/>
    <property type="match status" value="1"/>
</dbReference>
<dbReference type="SUPFAM" id="SSF50494">
    <property type="entry name" value="Trypsin-like serine proteases"/>
    <property type="match status" value="1"/>
</dbReference>
<comment type="caution">
    <text evidence="7">The sequence shown here is derived from an EMBL/GenBank/DDBJ whole genome shotgun (WGS) entry which is preliminary data.</text>
</comment>
<dbReference type="SMART" id="SM00020">
    <property type="entry name" value="Tryp_SPc"/>
    <property type="match status" value="1"/>
</dbReference>
<evidence type="ECO:0000256" key="1">
    <source>
        <dbReference type="ARBA" id="ARBA00022670"/>
    </source>
</evidence>
<dbReference type="PROSITE" id="PS50240">
    <property type="entry name" value="TRYPSIN_DOM"/>
    <property type="match status" value="1"/>
</dbReference>
<keyword evidence="2" id="KW-0378">Hydrolase</keyword>
<dbReference type="InterPro" id="IPR009003">
    <property type="entry name" value="Peptidase_S1_PA"/>
</dbReference>
<dbReference type="PROSITE" id="PS00135">
    <property type="entry name" value="TRYPSIN_SER"/>
    <property type="match status" value="1"/>
</dbReference>
<reference evidence="7 8" key="1">
    <citation type="journal article" date="2015" name="Genome Biol. Evol.">
        <title>The genome of winter moth (Operophtera brumata) provides a genomic perspective on sexual dimorphism and phenology.</title>
        <authorList>
            <person name="Derks M.F."/>
            <person name="Smit S."/>
            <person name="Salis L."/>
            <person name="Schijlen E."/>
            <person name="Bossers A."/>
            <person name="Mateman C."/>
            <person name="Pijl A.S."/>
            <person name="de Ridder D."/>
            <person name="Groenen M.A."/>
            <person name="Visser M.E."/>
            <person name="Megens H.J."/>
        </authorList>
    </citation>
    <scope>NUCLEOTIDE SEQUENCE [LARGE SCALE GENOMIC DNA]</scope>
    <source>
        <strain evidence="7">WM2013NL</strain>
        <tissue evidence="7">Head and thorax</tissue>
    </source>
</reference>
<dbReference type="AlphaFoldDB" id="A0A0L7LTL9"/>
<name>A0A0L7LTL9_OPEBR</name>
<dbReference type="GO" id="GO:0004252">
    <property type="term" value="F:serine-type endopeptidase activity"/>
    <property type="evidence" value="ECO:0007669"/>
    <property type="project" value="InterPro"/>
</dbReference>
<evidence type="ECO:0000256" key="4">
    <source>
        <dbReference type="ARBA" id="ARBA00023157"/>
    </source>
</evidence>
<dbReference type="STRING" id="104452.A0A0L7LTL9"/>
<gene>
    <name evidence="7" type="ORF">OBRU01_01870</name>
</gene>
<dbReference type="InterPro" id="IPR043504">
    <property type="entry name" value="Peptidase_S1_PA_chymotrypsin"/>
</dbReference>
<dbReference type="EMBL" id="JTDY01000129">
    <property type="protein sequence ID" value="KOB78704.1"/>
    <property type="molecule type" value="Genomic_DNA"/>
</dbReference>
<feature type="signal peptide" evidence="5">
    <location>
        <begin position="1"/>
        <end position="16"/>
    </location>
</feature>
<evidence type="ECO:0000256" key="3">
    <source>
        <dbReference type="ARBA" id="ARBA00022825"/>
    </source>
</evidence>
<accession>A0A0L7LTL9</accession>
<keyword evidence="1 7" id="KW-0645">Protease</keyword>
<organism evidence="7 8">
    <name type="scientific">Operophtera brumata</name>
    <name type="common">Winter moth</name>
    <name type="synonym">Phalaena brumata</name>
    <dbReference type="NCBI Taxonomy" id="104452"/>
    <lineage>
        <taxon>Eukaryota</taxon>
        <taxon>Metazoa</taxon>
        <taxon>Ecdysozoa</taxon>
        <taxon>Arthropoda</taxon>
        <taxon>Hexapoda</taxon>
        <taxon>Insecta</taxon>
        <taxon>Pterygota</taxon>
        <taxon>Neoptera</taxon>
        <taxon>Endopterygota</taxon>
        <taxon>Lepidoptera</taxon>
        <taxon>Glossata</taxon>
        <taxon>Ditrysia</taxon>
        <taxon>Geometroidea</taxon>
        <taxon>Geometridae</taxon>
        <taxon>Larentiinae</taxon>
        <taxon>Operophtera</taxon>
    </lineage>
</organism>
<dbReference type="GO" id="GO:0006508">
    <property type="term" value="P:proteolysis"/>
    <property type="evidence" value="ECO:0007669"/>
    <property type="project" value="UniProtKB-KW"/>
</dbReference>
<dbReference type="Proteomes" id="UP000037510">
    <property type="component" value="Unassembled WGS sequence"/>
</dbReference>
<dbReference type="InterPro" id="IPR001254">
    <property type="entry name" value="Trypsin_dom"/>
</dbReference>
<evidence type="ECO:0000259" key="6">
    <source>
        <dbReference type="PROSITE" id="PS50240"/>
    </source>
</evidence>
<proteinExistence type="predicted"/>
<keyword evidence="3" id="KW-0720">Serine protease</keyword>
<dbReference type="Gene3D" id="2.40.10.10">
    <property type="entry name" value="Trypsin-like serine proteases"/>
    <property type="match status" value="1"/>
</dbReference>
<feature type="chain" id="PRO_5005573610" evidence="5">
    <location>
        <begin position="17"/>
        <end position="194"/>
    </location>
</feature>
<evidence type="ECO:0000256" key="2">
    <source>
        <dbReference type="ARBA" id="ARBA00022801"/>
    </source>
</evidence>
<dbReference type="PANTHER" id="PTHR24276:SF91">
    <property type="entry name" value="AT26814P-RELATED"/>
    <property type="match status" value="1"/>
</dbReference>
<evidence type="ECO:0000313" key="7">
    <source>
        <dbReference type="EMBL" id="KOB78704.1"/>
    </source>
</evidence>
<evidence type="ECO:0000256" key="5">
    <source>
        <dbReference type="SAM" id="SignalP"/>
    </source>
</evidence>
<dbReference type="PANTHER" id="PTHR24276">
    <property type="entry name" value="POLYSERASE-RELATED"/>
    <property type="match status" value="1"/>
</dbReference>
<keyword evidence="4" id="KW-1015">Disulfide bond</keyword>
<sequence length="194" mass="19833">MQLLLVALLCVAATWAAPRVEIQRHYHESVGVPEAAAIKAREAALDFDGSRIAGGTPAAAGAQPHLSIALPSGNQLNNNFAGTWAQAAGYGRTGDNAGITNNQFKSQVTLQVITNSQCASSFGNSIISSTLCTSGAGGTSTCRGDSGGPLAVTIGNQRVLIGVTSFGSIWGCQVGLPAGFARVTSFASWLQARL</sequence>
<dbReference type="InterPro" id="IPR050430">
    <property type="entry name" value="Peptidase_S1"/>
</dbReference>
<protein>
    <submittedName>
        <fullName evidence="7">Serine protease 13</fullName>
    </submittedName>
</protein>
<evidence type="ECO:0000313" key="8">
    <source>
        <dbReference type="Proteomes" id="UP000037510"/>
    </source>
</evidence>